<proteinExistence type="predicted"/>
<dbReference type="Proteomes" id="UP000265618">
    <property type="component" value="Unassembled WGS sequence"/>
</dbReference>
<organism evidence="1 2">
    <name type="scientific">Kipferlia bialata</name>
    <dbReference type="NCBI Taxonomy" id="797122"/>
    <lineage>
        <taxon>Eukaryota</taxon>
        <taxon>Metamonada</taxon>
        <taxon>Carpediemonas-like organisms</taxon>
        <taxon>Kipferlia</taxon>
    </lineage>
</organism>
<keyword evidence="2" id="KW-1185">Reference proteome</keyword>
<evidence type="ECO:0000313" key="2">
    <source>
        <dbReference type="Proteomes" id="UP000265618"/>
    </source>
</evidence>
<dbReference type="AlphaFoldDB" id="A0A9K3GNG3"/>
<reference evidence="1 2" key="1">
    <citation type="journal article" date="2018" name="PLoS ONE">
        <title>The draft genome of Kipferlia bialata reveals reductive genome evolution in fornicate parasites.</title>
        <authorList>
            <person name="Tanifuji G."/>
            <person name="Takabayashi S."/>
            <person name="Kume K."/>
            <person name="Takagi M."/>
            <person name="Nakayama T."/>
            <person name="Kamikawa R."/>
            <person name="Inagaki Y."/>
            <person name="Hashimoto T."/>
        </authorList>
    </citation>
    <scope>NUCLEOTIDE SEQUENCE [LARGE SCALE GENOMIC DNA]</scope>
    <source>
        <strain evidence="1">NY0173</strain>
    </source>
</reference>
<feature type="non-terminal residue" evidence="1">
    <location>
        <position position="1"/>
    </location>
</feature>
<comment type="caution">
    <text evidence="1">The sequence shown here is derived from an EMBL/GenBank/DDBJ whole genome shotgun (WGS) entry which is preliminary data.</text>
</comment>
<gene>
    <name evidence="1" type="ORF">KIPB_011595</name>
</gene>
<evidence type="ECO:0000313" key="1">
    <source>
        <dbReference type="EMBL" id="GIQ89188.1"/>
    </source>
</evidence>
<accession>A0A9K3GNG3</accession>
<protein>
    <submittedName>
        <fullName evidence="1">Uncharacterized protein</fullName>
    </submittedName>
</protein>
<name>A0A9K3GNG3_9EUKA</name>
<dbReference type="EMBL" id="BDIP01004776">
    <property type="protein sequence ID" value="GIQ89188.1"/>
    <property type="molecule type" value="Genomic_DNA"/>
</dbReference>
<feature type="non-terminal residue" evidence="1">
    <location>
        <position position="101"/>
    </location>
</feature>
<sequence length="101" mass="10360">TTPGPWMCPEAPVTVGEDGVLNPLTDLRFVTDSGTVPQPLVGEEHIQHGFSQGLRHVIEPLSFAAVALLSGLRGGGEGGSAAPLAAALSTTLERLDDISST</sequence>